<dbReference type="EMBL" id="CP003235">
    <property type="protein sequence ID" value="AFC28745.1"/>
    <property type="molecule type" value="Genomic_DNA"/>
</dbReference>
<comment type="subunit">
    <text evidence="3">Homotrimer.</text>
</comment>
<evidence type="ECO:0000256" key="5">
    <source>
        <dbReference type="ARBA" id="ARBA00023277"/>
    </source>
</evidence>
<name>H6NH67_9BACL</name>
<dbReference type="NCBIfam" id="TIGR01182">
    <property type="entry name" value="eda"/>
    <property type="match status" value="1"/>
</dbReference>
<proteinExistence type="inferred from homology"/>
<accession>H6NH67</accession>
<comment type="pathway">
    <text evidence="1">Carbohydrate acid metabolism.</text>
</comment>
<dbReference type="STRING" id="1116391.PM3016_1837"/>
<dbReference type="SUPFAM" id="SSF51569">
    <property type="entry name" value="Aldolase"/>
    <property type="match status" value="1"/>
</dbReference>
<dbReference type="PANTHER" id="PTHR30246">
    <property type="entry name" value="2-KETO-3-DEOXY-6-PHOSPHOGLUCONATE ALDOLASE"/>
    <property type="match status" value="1"/>
</dbReference>
<dbReference type="RefSeq" id="WP_014369250.1">
    <property type="nucleotide sequence ID" value="NC_016935.1"/>
</dbReference>
<protein>
    <submittedName>
        <fullName evidence="6">2-dehydro-3-deoxyphosphogluconate aldolase</fullName>
    </submittedName>
</protein>
<sequence length="215" mass="22697">MNREQGLALLESARIVAIVRGVKEEHILGVAEALLDGGIPVMEVTLNTEGALGMISRLQETFGDRMYIGAGTVLDVEDARAAIEAGASYLVTPNTDENVIRYAAARDIPIFPGAMTPTEVVRAWKNGASAIKIFPGASLGIGYIKELMGPLSHIPMMAVGGVTEENIGEFIKLGCYGVGIGGSLINLKEIEAGNYGWVRDKAARLAAGVRGAETR</sequence>
<dbReference type="HOGENOM" id="CLU_077795_2_0_9"/>
<dbReference type="Proteomes" id="UP000007523">
    <property type="component" value="Chromosome"/>
</dbReference>
<keyword evidence="7" id="KW-1185">Reference proteome</keyword>
<dbReference type="Pfam" id="PF01081">
    <property type="entry name" value="Aldolase"/>
    <property type="match status" value="1"/>
</dbReference>
<dbReference type="CDD" id="cd00452">
    <property type="entry name" value="KDPG_aldolase"/>
    <property type="match status" value="1"/>
</dbReference>
<keyword evidence="5" id="KW-0119">Carbohydrate metabolism</keyword>
<organism evidence="6 7">
    <name type="scientific">Paenibacillus mucilaginosus 3016</name>
    <dbReference type="NCBI Taxonomy" id="1116391"/>
    <lineage>
        <taxon>Bacteria</taxon>
        <taxon>Bacillati</taxon>
        <taxon>Bacillota</taxon>
        <taxon>Bacilli</taxon>
        <taxon>Bacillales</taxon>
        <taxon>Paenibacillaceae</taxon>
        <taxon>Paenibacillus</taxon>
    </lineage>
</organism>
<evidence type="ECO:0000313" key="7">
    <source>
        <dbReference type="Proteomes" id="UP000007523"/>
    </source>
</evidence>
<dbReference type="PANTHER" id="PTHR30246:SF1">
    <property type="entry name" value="2-DEHYDRO-3-DEOXY-6-PHOSPHOGALACTONATE ALDOLASE-RELATED"/>
    <property type="match status" value="1"/>
</dbReference>
<evidence type="ECO:0000256" key="1">
    <source>
        <dbReference type="ARBA" id="ARBA00004761"/>
    </source>
</evidence>
<dbReference type="Gene3D" id="3.20.20.70">
    <property type="entry name" value="Aldolase class I"/>
    <property type="match status" value="1"/>
</dbReference>
<reference evidence="6 7" key="1">
    <citation type="journal article" date="2012" name="J. Bacteriol.">
        <title>Complete Genome Sequence of Paenibacillus mucilaginosus 3016, a Bacterium Functional as Microbial Fertilizer.</title>
        <authorList>
            <person name="Ma M."/>
            <person name="Wang Z."/>
            <person name="Li L."/>
            <person name="Jiang X."/>
            <person name="Guan D."/>
            <person name="Cao F."/>
            <person name="Chen H."/>
            <person name="Wang X."/>
            <person name="Shen D."/>
            <person name="Du B."/>
            <person name="Li J."/>
        </authorList>
    </citation>
    <scope>NUCLEOTIDE SEQUENCE [LARGE SCALE GENOMIC DNA]</scope>
    <source>
        <strain evidence="6 7">3016</strain>
    </source>
</reference>
<gene>
    <name evidence="6" type="ORF">PM3016_1837</name>
</gene>
<dbReference type="GO" id="GO:0016829">
    <property type="term" value="F:lyase activity"/>
    <property type="evidence" value="ECO:0007669"/>
    <property type="project" value="UniProtKB-KW"/>
</dbReference>
<evidence type="ECO:0000256" key="2">
    <source>
        <dbReference type="ARBA" id="ARBA00006906"/>
    </source>
</evidence>
<comment type="similarity">
    <text evidence="2">Belongs to the KHG/KDPG aldolase family.</text>
</comment>
<evidence type="ECO:0000313" key="6">
    <source>
        <dbReference type="EMBL" id="AFC28745.1"/>
    </source>
</evidence>
<evidence type="ECO:0000256" key="3">
    <source>
        <dbReference type="ARBA" id="ARBA00011233"/>
    </source>
</evidence>
<dbReference type="KEGG" id="pmq:PM3016_1837"/>
<dbReference type="InterPro" id="IPR013785">
    <property type="entry name" value="Aldolase_TIM"/>
</dbReference>
<dbReference type="AlphaFoldDB" id="H6NH67"/>
<dbReference type="InterPro" id="IPR000887">
    <property type="entry name" value="Aldlse_KDPG_KHG"/>
</dbReference>
<evidence type="ECO:0000256" key="4">
    <source>
        <dbReference type="ARBA" id="ARBA00023239"/>
    </source>
</evidence>
<keyword evidence="4" id="KW-0456">Lyase</keyword>